<name>A0A443YQU9_9SPHI</name>
<dbReference type="RefSeq" id="WP_113647756.1">
    <property type="nucleotide sequence ID" value="NZ_QMHN01000004.1"/>
</dbReference>
<protein>
    <submittedName>
        <fullName evidence="2">Type IX secretion system membrane protein PorP/SprF</fullName>
    </submittedName>
</protein>
<sequence length="295" mass="32673">MKRHKILALVSIITLSITAKAQLDPLSSQYFNNRYQLNPAFAGIEHVTNLNFGYRSLWNNIPGAPITQAVTVDHGFNKVGLGLNFVNDKTGLQRQTKVTGSFAYHLPLNEVSNLHFGVSLGVANQNLNTSDIIGNPNDPQSRMYNERESYLDGDFGVAYTNQRLTINAALPNLNKLFRGNNTRYADVARFFSSVSYKIPLSANTNGEIVEPLVAYRAISGYDSIWDAGAQLAVVNQQILLSAMYHSSKNATFGFGMDYKKKYLISGLYTSNTSQLSSYTNGSFELYLRVKIGSPK</sequence>
<dbReference type="OrthoDB" id="891773at2"/>
<comment type="caution">
    <text evidence="2">The sequence shown here is derived from an EMBL/GenBank/DDBJ whole genome shotgun (WGS) entry which is preliminary data.</text>
</comment>
<proteinExistence type="predicted"/>
<evidence type="ECO:0000313" key="2">
    <source>
        <dbReference type="EMBL" id="RWU06136.1"/>
    </source>
</evidence>
<dbReference type="Pfam" id="PF11751">
    <property type="entry name" value="PorP_SprF"/>
    <property type="match status" value="1"/>
</dbReference>
<dbReference type="EMBL" id="SAYW01000004">
    <property type="protein sequence ID" value="RWU06136.1"/>
    <property type="molecule type" value="Genomic_DNA"/>
</dbReference>
<reference evidence="2 3" key="1">
    <citation type="submission" date="2018-06" db="EMBL/GenBank/DDBJ databases">
        <title>Pedobacter endophyticus sp. nov., an endophytic bacterium isolated from a leaf of Triticum aestivum.</title>
        <authorList>
            <person name="Zhang L."/>
        </authorList>
    </citation>
    <scope>NUCLEOTIDE SEQUENCE [LARGE SCALE GENOMIC DNA]</scope>
    <source>
        <strain evidence="2 3">CM134L-2</strain>
    </source>
</reference>
<feature type="chain" id="PRO_5018983341" evidence="1">
    <location>
        <begin position="22"/>
        <end position="295"/>
    </location>
</feature>
<evidence type="ECO:0000313" key="3">
    <source>
        <dbReference type="Proteomes" id="UP000284120"/>
    </source>
</evidence>
<gene>
    <name evidence="2" type="ORF">DPV69_12635</name>
</gene>
<organism evidence="2 3">
    <name type="scientific">Pedobacter chitinilyticus</name>
    <dbReference type="NCBI Taxonomy" id="2233776"/>
    <lineage>
        <taxon>Bacteria</taxon>
        <taxon>Pseudomonadati</taxon>
        <taxon>Bacteroidota</taxon>
        <taxon>Sphingobacteriia</taxon>
        <taxon>Sphingobacteriales</taxon>
        <taxon>Sphingobacteriaceae</taxon>
        <taxon>Pedobacter</taxon>
    </lineage>
</organism>
<dbReference type="Proteomes" id="UP000284120">
    <property type="component" value="Unassembled WGS sequence"/>
</dbReference>
<evidence type="ECO:0000256" key="1">
    <source>
        <dbReference type="SAM" id="SignalP"/>
    </source>
</evidence>
<dbReference type="NCBIfam" id="TIGR03519">
    <property type="entry name" value="T9SS_PorP_fam"/>
    <property type="match status" value="1"/>
</dbReference>
<keyword evidence="1" id="KW-0732">Signal</keyword>
<dbReference type="InterPro" id="IPR019861">
    <property type="entry name" value="PorP/SprF_Bacteroidetes"/>
</dbReference>
<accession>A0A443YQU9</accession>
<dbReference type="AlphaFoldDB" id="A0A443YQU9"/>
<keyword evidence="3" id="KW-1185">Reference proteome</keyword>
<feature type="signal peptide" evidence="1">
    <location>
        <begin position="1"/>
        <end position="21"/>
    </location>
</feature>